<name>A0A1X0NVA6_9TRYP</name>
<dbReference type="RefSeq" id="XP_028882607.1">
    <property type="nucleotide sequence ID" value="XM_029026051.1"/>
</dbReference>
<sequence length="231" mass="26911">MERQNIYRDVEMRETVVSTPLIAVIVCALTTILLLALLARVVYNLYYKDKFQVHLLYSRATQPFQADDGNNGDDRNWWKRTFNKIISNDPQRTLNSAVLHAILFLPVDLELPNPLENAELFNDKFCLSRAKERRRMLDDLFSSPNDKNSVETSEGEDKVSQPVSKYSDPNNNTPQYFHRNMKSRYKASINSNKTGLLTQTEEESRMSSVNDVSENQQHQREPKRKQRTPRE</sequence>
<keyword evidence="2" id="KW-1133">Transmembrane helix</keyword>
<keyword evidence="2" id="KW-0472">Membrane</keyword>
<gene>
    <name evidence="3" type="ORF">TM35_000161790</name>
</gene>
<organism evidence="3 4">
    <name type="scientific">Trypanosoma theileri</name>
    <dbReference type="NCBI Taxonomy" id="67003"/>
    <lineage>
        <taxon>Eukaryota</taxon>
        <taxon>Discoba</taxon>
        <taxon>Euglenozoa</taxon>
        <taxon>Kinetoplastea</taxon>
        <taxon>Metakinetoplastina</taxon>
        <taxon>Trypanosomatida</taxon>
        <taxon>Trypanosomatidae</taxon>
        <taxon>Trypanosoma</taxon>
    </lineage>
</organism>
<feature type="transmembrane region" description="Helical" evidence="2">
    <location>
        <begin position="20"/>
        <end position="43"/>
    </location>
</feature>
<comment type="caution">
    <text evidence="3">The sequence shown here is derived from an EMBL/GenBank/DDBJ whole genome shotgun (WGS) entry which is preliminary data.</text>
</comment>
<protein>
    <submittedName>
        <fullName evidence="3">Uncharacterized protein</fullName>
    </submittedName>
</protein>
<evidence type="ECO:0000256" key="1">
    <source>
        <dbReference type="SAM" id="MobiDB-lite"/>
    </source>
</evidence>
<keyword evidence="4" id="KW-1185">Reference proteome</keyword>
<feature type="compositionally biased region" description="Polar residues" evidence="1">
    <location>
        <begin position="206"/>
        <end position="216"/>
    </location>
</feature>
<dbReference type="GeneID" id="39985831"/>
<feature type="compositionally biased region" description="Basic residues" evidence="1">
    <location>
        <begin position="221"/>
        <end position="231"/>
    </location>
</feature>
<feature type="compositionally biased region" description="Polar residues" evidence="1">
    <location>
        <begin position="142"/>
        <end position="152"/>
    </location>
</feature>
<feature type="compositionally biased region" description="Polar residues" evidence="1">
    <location>
        <begin position="188"/>
        <end position="199"/>
    </location>
</feature>
<feature type="compositionally biased region" description="Polar residues" evidence="1">
    <location>
        <begin position="161"/>
        <end position="175"/>
    </location>
</feature>
<evidence type="ECO:0000313" key="4">
    <source>
        <dbReference type="Proteomes" id="UP000192257"/>
    </source>
</evidence>
<dbReference type="EMBL" id="NBCO01000016">
    <property type="protein sequence ID" value="ORC88541.1"/>
    <property type="molecule type" value="Genomic_DNA"/>
</dbReference>
<reference evidence="3 4" key="1">
    <citation type="submission" date="2017-03" db="EMBL/GenBank/DDBJ databases">
        <title>An alternative strategy for trypanosome survival in the mammalian bloodstream revealed through genome and transcriptome analysis of the ubiquitous bovine parasite Trypanosoma (Megatrypanum) theileri.</title>
        <authorList>
            <person name="Kelly S."/>
            <person name="Ivens A."/>
            <person name="Mott A."/>
            <person name="O'Neill E."/>
            <person name="Emms D."/>
            <person name="Macleod O."/>
            <person name="Voorheis P."/>
            <person name="Matthews J."/>
            <person name="Matthews K."/>
            <person name="Carrington M."/>
        </authorList>
    </citation>
    <scope>NUCLEOTIDE SEQUENCE [LARGE SCALE GENOMIC DNA]</scope>
    <source>
        <strain evidence="3">Edinburgh</strain>
    </source>
</reference>
<keyword evidence="2" id="KW-0812">Transmembrane</keyword>
<feature type="region of interest" description="Disordered" evidence="1">
    <location>
        <begin position="138"/>
        <end position="231"/>
    </location>
</feature>
<evidence type="ECO:0000313" key="3">
    <source>
        <dbReference type="EMBL" id="ORC88541.1"/>
    </source>
</evidence>
<proteinExistence type="predicted"/>
<evidence type="ECO:0000256" key="2">
    <source>
        <dbReference type="SAM" id="Phobius"/>
    </source>
</evidence>
<dbReference type="Proteomes" id="UP000192257">
    <property type="component" value="Unassembled WGS sequence"/>
</dbReference>
<accession>A0A1X0NVA6</accession>
<dbReference type="VEuPathDB" id="TriTrypDB:TM35_000161790"/>
<dbReference type="AlphaFoldDB" id="A0A1X0NVA6"/>
<dbReference type="OrthoDB" id="10470054at2759"/>